<name>B0EGT8_ENTDS</name>
<sequence length="898" mass="103111">MKRLDMVYLMKVVLHVMSMGDIKNIEMINKKCGIAINSLKINPWFTSKRDINQFCKTFNPTTCNCNSLDIDESVLMKVEKIRNYDLDSFIGSINGNATRSQLERNLEITEEEKEKLIKIIQKVESLICLSDVSDEIFEIIIQNMKKRIKIRCGETFAKMFDEIFEEMNINETMYPSEMIIHGDGDGRWIKNAKKRNIIFINENDNFIKKSNELKIPKGVKFYSPIVVLLESKKKINISYIRTSIIALFTNIQNSFESSDTFDIKIKFDDITDNEKRKKIYTIINKFYANYIMVIDSHQLLMTKNMPLISNEIPQLPECVETLQARISYSDIIVNQKYIENLDICSFNSSVELLTTNNLKALVLHGIAKLKINKRDNKQQIIKDEKEGQNENKNIFPNLEVLRLNDCSNLNIDLTLDKLLELKIVKCDNCKVNIKSDSIGSITLNGNTQSKCKFSLNKTNLIQVKNSEDFKLAVKSIIEQNIEILNSNQLKLKPKCPIHVLTIIHSKGVSVIGNERCNKMKLVKSTINKINIKPKRVVFKSIEECIGTPLKEAEEIFIVSMKDCVFEKLFDKCQMLCIDECENCQFIINKNEIKEMKITNCKNTDIKGELKIIKELVTIDNEGCNIPEAENVRTEDTEIIEIKEKSKNVYIYIDKKHIIIRNIHNGNNRIIITVDLNSDVTVENSENILFDGEYEYFGNLKLINQDIKREVPDYCLIKAGFTNSLTINHCNNMGFEIYGIKKSLEIIDSTVRINCTLDGYNFVTNTVHIENSKLFDYPACASSHKAIIDNSTGVDSIISHCKGELILRKLNDTVLTLNKDLKKIKMEECNGIDIENNVKGKDVKMVRCHDMEIVDTSNSIKTIECDNVEVITEENQGMEGFMPGNFKYVPGEFGGMFFF</sequence>
<keyword evidence="1" id="KW-0175">Coiled coil</keyword>
<dbReference type="RefSeq" id="XP_001737455.1">
    <property type="nucleotide sequence ID" value="XM_001737403.1"/>
</dbReference>
<dbReference type="AlphaFoldDB" id="B0EGT8"/>
<evidence type="ECO:0000256" key="1">
    <source>
        <dbReference type="SAM" id="Coils"/>
    </source>
</evidence>
<dbReference type="KEGG" id="edi:EDI_172020"/>
<reference evidence="3" key="1">
    <citation type="submission" date="2007-12" db="EMBL/GenBank/DDBJ databases">
        <title>Annotation of Entamoeba dispar SAW760.</title>
        <authorList>
            <person name="Lorenzi H."/>
            <person name="Inman J."/>
            <person name="Schobel S."/>
            <person name="Amedeo P."/>
            <person name="Caler E."/>
        </authorList>
    </citation>
    <scope>NUCLEOTIDE SEQUENCE [LARGE SCALE GENOMIC DNA]</scope>
    <source>
        <strain evidence="3">ATCC PRA-260 / SAW760</strain>
    </source>
</reference>
<proteinExistence type="predicted"/>
<dbReference type="Proteomes" id="UP000008076">
    <property type="component" value="Unassembled WGS sequence"/>
</dbReference>
<dbReference type="EMBL" id="DS549257">
    <property type="protein sequence ID" value="EDR26255.1"/>
    <property type="molecule type" value="Genomic_DNA"/>
</dbReference>
<keyword evidence="3" id="KW-1185">Reference proteome</keyword>
<organism evidence="3">
    <name type="scientific">Entamoeba dispar (strain ATCC PRA-260 / SAW760)</name>
    <dbReference type="NCBI Taxonomy" id="370354"/>
    <lineage>
        <taxon>Eukaryota</taxon>
        <taxon>Amoebozoa</taxon>
        <taxon>Evosea</taxon>
        <taxon>Archamoebae</taxon>
        <taxon>Mastigamoebida</taxon>
        <taxon>Entamoebidae</taxon>
        <taxon>Entamoeba</taxon>
    </lineage>
</organism>
<protein>
    <submittedName>
        <fullName evidence="2">Uncharacterized protein</fullName>
    </submittedName>
</protein>
<accession>B0EGT8</accession>
<feature type="coiled-coil region" evidence="1">
    <location>
        <begin position="99"/>
        <end position="126"/>
    </location>
</feature>
<evidence type="ECO:0000313" key="3">
    <source>
        <dbReference type="Proteomes" id="UP000008076"/>
    </source>
</evidence>
<dbReference type="OrthoDB" id="32035at2759"/>
<dbReference type="VEuPathDB" id="AmoebaDB:EDI_172020"/>
<evidence type="ECO:0000313" key="2">
    <source>
        <dbReference type="EMBL" id="EDR26255.1"/>
    </source>
</evidence>
<gene>
    <name evidence="2" type="ORF">EDI_172020</name>
</gene>
<dbReference type="GeneID" id="5882496"/>